<evidence type="ECO:0000256" key="1">
    <source>
        <dbReference type="SAM" id="MobiDB-lite"/>
    </source>
</evidence>
<accession>A0A6A5SWE9</accession>
<feature type="region of interest" description="Disordered" evidence="1">
    <location>
        <begin position="1"/>
        <end position="31"/>
    </location>
</feature>
<dbReference type="OrthoDB" id="5412936at2759"/>
<dbReference type="Proteomes" id="UP000800038">
    <property type="component" value="Unassembled WGS sequence"/>
</dbReference>
<keyword evidence="2" id="KW-0472">Membrane</keyword>
<reference evidence="3" key="1">
    <citation type="journal article" date="2020" name="Stud. Mycol.">
        <title>101 Dothideomycetes genomes: a test case for predicting lifestyles and emergence of pathogens.</title>
        <authorList>
            <person name="Haridas S."/>
            <person name="Albert R."/>
            <person name="Binder M."/>
            <person name="Bloem J."/>
            <person name="Labutti K."/>
            <person name="Salamov A."/>
            <person name="Andreopoulos B."/>
            <person name="Baker S."/>
            <person name="Barry K."/>
            <person name="Bills G."/>
            <person name="Bluhm B."/>
            <person name="Cannon C."/>
            <person name="Castanera R."/>
            <person name="Culley D."/>
            <person name="Daum C."/>
            <person name="Ezra D."/>
            <person name="Gonzalez J."/>
            <person name="Henrissat B."/>
            <person name="Kuo A."/>
            <person name="Liang C."/>
            <person name="Lipzen A."/>
            <person name="Lutzoni F."/>
            <person name="Magnuson J."/>
            <person name="Mondo S."/>
            <person name="Nolan M."/>
            <person name="Ohm R."/>
            <person name="Pangilinan J."/>
            <person name="Park H.-J."/>
            <person name="Ramirez L."/>
            <person name="Alfaro M."/>
            <person name="Sun H."/>
            <person name="Tritt A."/>
            <person name="Yoshinaga Y."/>
            <person name="Zwiers L.-H."/>
            <person name="Turgeon B."/>
            <person name="Goodwin S."/>
            <person name="Spatafora J."/>
            <person name="Crous P."/>
            <person name="Grigoriev I."/>
        </authorList>
    </citation>
    <scope>NUCLEOTIDE SEQUENCE</scope>
    <source>
        <strain evidence="3">CBS 161.51</strain>
    </source>
</reference>
<sequence length="359" mass="41054">MATAQVHNGSPSPSLFAQPHAQQNSPAPASRMYDLPTELTTAQLEAKTILAHLLGRLKETDSKCYPRYGKWAERHPKLEEFIFRSVRPQVWTFLQGRWSLDALKLVGGDLRYEGRGIYLDGVLGLDKRVRVYVGQSINMRQRVAQHLNFRYRRDNPSLHYHAMQNSVYNTIGALVVLPSPNMGNMTLPGMDDPGLLLNVVEMWMCLVFRTLPEQMLEEWLPGDGTINTARKEGKEGVFGGLNIACPLNHGEREREWIDLSESDDALIRSYLLHGTVEAKNEEGRKRSDVRYVKKEEEEKYEDSLVQRKKKYAEKARGYRNKAETEIRVPQWMLFGTLAAMVGFLLLNSKGGPQPRGRWR</sequence>
<evidence type="ECO:0000256" key="2">
    <source>
        <dbReference type="SAM" id="Phobius"/>
    </source>
</evidence>
<evidence type="ECO:0000313" key="3">
    <source>
        <dbReference type="EMBL" id="KAF1944553.1"/>
    </source>
</evidence>
<evidence type="ECO:0000313" key="4">
    <source>
        <dbReference type="Proteomes" id="UP000800038"/>
    </source>
</evidence>
<protein>
    <recommendedName>
        <fullName evidence="5">GIY-YIG domain-containing protein</fullName>
    </recommendedName>
</protein>
<feature type="compositionally biased region" description="Polar residues" evidence="1">
    <location>
        <begin position="1"/>
        <end position="27"/>
    </location>
</feature>
<feature type="transmembrane region" description="Helical" evidence="2">
    <location>
        <begin position="328"/>
        <end position="347"/>
    </location>
</feature>
<organism evidence="3 4">
    <name type="scientific">Clathrospora elynae</name>
    <dbReference type="NCBI Taxonomy" id="706981"/>
    <lineage>
        <taxon>Eukaryota</taxon>
        <taxon>Fungi</taxon>
        <taxon>Dikarya</taxon>
        <taxon>Ascomycota</taxon>
        <taxon>Pezizomycotina</taxon>
        <taxon>Dothideomycetes</taxon>
        <taxon>Pleosporomycetidae</taxon>
        <taxon>Pleosporales</taxon>
        <taxon>Diademaceae</taxon>
        <taxon>Clathrospora</taxon>
    </lineage>
</organism>
<keyword evidence="4" id="KW-1185">Reference proteome</keyword>
<dbReference type="AlphaFoldDB" id="A0A6A5SWE9"/>
<name>A0A6A5SWE9_9PLEO</name>
<evidence type="ECO:0008006" key="5">
    <source>
        <dbReference type="Google" id="ProtNLM"/>
    </source>
</evidence>
<proteinExistence type="predicted"/>
<gene>
    <name evidence="3" type="ORF">EJ02DRAFT_452413</name>
</gene>
<keyword evidence="2" id="KW-1133">Transmembrane helix</keyword>
<dbReference type="EMBL" id="ML976016">
    <property type="protein sequence ID" value="KAF1944553.1"/>
    <property type="molecule type" value="Genomic_DNA"/>
</dbReference>
<keyword evidence="2" id="KW-0812">Transmembrane</keyword>